<dbReference type="PROSITE" id="PS51083">
    <property type="entry name" value="ZF_HIT"/>
    <property type="match status" value="1"/>
</dbReference>
<feature type="compositionally biased region" description="Basic and acidic residues" evidence="7">
    <location>
        <begin position="295"/>
        <end position="316"/>
    </location>
</feature>
<feature type="compositionally biased region" description="Low complexity" evidence="7">
    <location>
        <begin position="485"/>
        <end position="499"/>
    </location>
</feature>
<keyword evidence="3" id="KW-0862">Zinc</keyword>
<evidence type="ECO:0000313" key="10">
    <source>
        <dbReference type="Proteomes" id="UP000614601"/>
    </source>
</evidence>
<feature type="compositionally biased region" description="Polar residues" evidence="7">
    <location>
        <begin position="206"/>
        <end position="215"/>
    </location>
</feature>
<evidence type="ECO:0000256" key="7">
    <source>
        <dbReference type="SAM" id="MobiDB-lite"/>
    </source>
</evidence>
<proteinExistence type="inferred from homology"/>
<dbReference type="GO" id="GO:0000492">
    <property type="term" value="P:box C/D snoRNP assembly"/>
    <property type="evidence" value="ECO:0007669"/>
    <property type="project" value="TreeGrafter"/>
</dbReference>
<keyword evidence="2 6" id="KW-0863">Zinc-finger</keyword>
<reference evidence="9" key="1">
    <citation type="submission" date="2020-09" db="EMBL/GenBank/DDBJ databases">
        <authorList>
            <person name="Kikuchi T."/>
        </authorList>
    </citation>
    <scope>NUCLEOTIDE SEQUENCE</scope>
    <source>
        <strain evidence="9">SH1</strain>
    </source>
</reference>
<feature type="compositionally biased region" description="Basic residues" evidence="7">
    <location>
        <begin position="518"/>
        <end position="527"/>
    </location>
</feature>
<dbReference type="GO" id="GO:0008270">
    <property type="term" value="F:zinc ion binding"/>
    <property type="evidence" value="ECO:0007669"/>
    <property type="project" value="UniProtKB-UniRule"/>
</dbReference>
<dbReference type="GO" id="GO:0070761">
    <property type="term" value="C:pre-snoRNP complex"/>
    <property type="evidence" value="ECO:0007669"/>
    <property type="project" value="TreeGrafter"/>
</dbReference>
<organism evidence="9 10">
    <name type="scientific">Bursaphelenchus okinawaensis</name>
    <dbReference type="NCBI Taxonomy" id="465554"/>
    <lineage>
        <taxon>Eukaryota</taxon>
        <taxon>Metazoa</taxon>
        <taxon>Ecdysozoa</taxon>
        <taxon>Nematoda</taxon>
        <taxon>Chromadorea</taxon>
        <taxon>Rhabditida</taxon>
        <taxon>Tylenchina</taxon>
        <taxon>Tylenchomorpha</taxon>
        <taxon>Aphelenchoidea</taxon>
        <taxon>Aphelenchoididae</taxon>
        <taxon>Bursaphelenchus</taxon>
    </lineage>
</organism>
<feature type="region of interest" description="Disordered" evidence="7">
    <location>
        <begin position="261"/>
        <end position="329"/>
    </location>
</feature>
<feature type="compositionally biased region" description="Basic and acidic residues" evidence="7">
    <location>
        <begin position="500"/>
        <end position="513"/>
    </location>
</feature>
<feature type="compositionally biased region" description="Low complexity" evidence="7">
    <location>
        <begin position="229"/>
        <end position="242"/>
    </location>
</feature>
<dbReference type="GO" id="GO:0000463">
    <property type="term" value="P:maturation of LSU-rRNA from tricistronic rRNA transcript (SSU-rRNA, 5.8S rRNA, LSU-rRNA)"/>
    <property type="evidence" value="ECO:0007669"/>
    <property type="project" value="TreeGrafter"/>
</dbReference>
<dbReference type="OrthoDB" id="272357at2759"/>
<evidence type="ECO:0000256" key="5">
    <source>
        <dbReference type="ARBA" id="ARBA00049654"/>
    </source>
</evidence>
<evidence type="ECO:0000259" key="8">
    <source>
        <dbReference type="PROSITE" id="PS51083"/>
    </source>
</evidence>
<accession>A0A811LDS7</accession>
<dbReference type="EMBL" id="CAJFDH010000005">
    <property type="protein sequence ID" value="CAD5225389.1"/>
    <property type="molecule type" value="Genomic_DNA"/>
</dbReference>
<feature type="domain" description="HIT-type" evidence="8">
    <location>
        <begin position="44"/>
        <end position="78"/>
    </location>
</feature>
<keyword evidence="10" id="KW-1185">Reference proteome</keyword>
<comment type="function">
    <text evidence="4">Required for box C/D snoRNAs accumulation involved in snoRNA processing, snoRNA transport to the nucleolus and ribosome biogenesis.</text>
</comment>
<comment type="caution">
    <text evidence="9">The sequence shown here is derived from an EMBL/GenBank/DDBJ whole genome shotgun (WGS) entry which is preliminary data.</text>
</comment>
<feature type="region of interest" description="Disordered" evidence="7">
    <location>
        <begin position="205"/>
        <end position="248"/>
    </location>
</feature>
<dbReference type="Gene3D" id="3.30.60.190">
    <property type="match status" value="1"/>
</dbReference>
<feature type="region of interest" description="Disordered" evidence="7">
    <location>
        <begin position="460"/>
        <end position="532"/>
    </location>
</feature>
<dbReference type="SUPFAM" id="SSF144232">
    <property type="entry name" value="HIT/MYND zinc finger-like"/>
    <property type="match status" value="1"/>
</dbReference>
<evidence type="ECO:0000256" key="6">
    <source>
        <dbReference type="PROSITE-ProRule" id="PRU00453"/>
    </source>
</evidence>
<evidence type="ECO:0000313" key="9">
    <source>
        <dbReference type="EMBL" id="CAD5225389.1"/>
    </source>
</evidence>
<dbReference type="Pfam" id="PF25790">
    <property type="entry name" value="BCD1"/>
    <property type="match status" value="1"/>
</dbReference>
<dbReference type="PANTHER" id="PTHR13483:SF11">
    <property type="entry name" value="ZINC FINGER HIT DOMAIN-CONTAINING PROTEIN 3"/>
    <property type="match status" value="1"/>
</dbReference>
<protein>
    <recommendedName>
        <fullName evidence="8">HIT-type domain-containing protein</fullName>
    </recommendedName>
</protein>
<evidence type="ECO:0000256" key="1">
    <source>
        <dbReference type="ARBA" id="ARBA00022723"/>
    </source>
</evidence>
<dbReference type="EMBL" id="CAJFCW020000005">
    <property type="protein sequence ID" value="CAG9120812.1"/>
    <property type="molecule type" value="Genomic_DNA"/>
</dbReference>
<dbReference type="InterPro" id="IPR057721">
    <property type="entry name" value="BCD1_alpha/beta"/>
</dbReference>
<dbReference type="Proteomes" id="UP000783686">
    <property type="component" value="Unassembled WGS sequence"/>
</dbReference>
<dbReference type="CDD" id="cd23023">
    <property type="entry name" value="zf-HIT_BCD1"/>
    <property type="match status" value="1"/>
</dbReference>
<evidence type="ECO:0000256" key="2">
    <source>
        <dbReference type="ARBA" id="ARBA00022771"/>
    </source>
</evidence>
<dbReference type="Proteomes" id="UP000614601">
    <property type="component" value="Unassembled WGS sequence"/>
</dbReference>
<dbReference type="InterPro" id="IPR051639">
    <property type="entry name" value="BCD1"/>
</dbReference>
<evidence type="ECO:0000256" key="4">
    <source>
        <dbReference type="ARBA" id="ARBA00049598"/>
    </source>
</evidence>
<evidence type="ECO:0000256" key="3">
    <source>
        <dbReference type="ARBA" id="ARBA00022833"/>
    </source>
</evidence>
<dbReference type="GO" id="GO:0005634">
    <property type="term" value="C:nucleus"/>
    <property type="evidence" value="ECO:0007669"/>
    <property type="project" value="TreeGrafter"/>
</dbReference>
<dbReference type="AlphaFoldDB" id="A0A811LDS7"/>
<dbReference type="PANTHER" id="PTHR13483">
    <property type="entry name" value="BOX C_D SNORNA PROTEIN 1-RELATED"/>
    <property type="match status" value="1"/>
</dbReference>
<name>A0A811LDS7_9BILA</name>
<feature type="compositionally biased region" description="Basic and acidic residues" evidence="7">
    <location>
        <begin position="460"/>
        <end position="472"/>
    </location>
</feature>
<dbReference type="Pfam" id="PF04438">
    <property type="entry name" value="zf-HIT"/>
    <property type="match status" value="1"/>
</dbReference>
<sequence length="558" mass="63829">MELSQPCLLPRQQVFKDLDAAAAKEDVDHDQPPATKKSRREMMCEQCNDSQSKYTCPKCAFRSCCVACVKQHKLDRLCDGLPQRWTAVAKYSEYNPNTSVRDQEFLSEVKEKVKDGNSEGKGQKTEEKQVEVKSQVKEAQPHFPHPVYQLLKNCRMKRVWLNIKDAADVGSSRHENFSDTIFWDVKVTFARSSKWDWQTAMKKIGESSNKASTGPSLPELEGNDDKATKSASESTSTTSSEALKVSESKVITQQSAITGIVPNYESDVEDGELASDNEGEDIQGKNEDQSTGSVDKPEETAFKLEETSDKPEESLNHSESQIPDSELTKEDLEELPLIEDVIPEVVEDSELEVYSYTVTNIPETLTVRTLIRQFVRPKTYGPLISKGDLDQIKMEPFTQNPDNLVVYMPVVIKDQTKYYGIDVNKSFTDNLRNKFLTERPEFIVLLNKDPKEMVKLSEGEVEELHQERKTNCNRDSSPQKRRPMNNNRGNSNKFNNNRWNNRDNNHGGRDFNRPQRNQNHHQNRGPKRNYYNNRDDLLENILAAGRITDRDVKAMTRY</sequence>
<feature type="compositionally biased region" description="Acidic residues" evidence="7">
    <location>
        <begin position="266"/>
        <end position="281"/>
    </location>
</feature>
<gene>
    <name evidence="9" type="ORF">BOKJ2_LOCUS11554</name>
</gene>
<dbReference type="InterPro" id="IPR007529">
    <property type="entry name" value="Znf_HIT"/>
</dbReference>
<keyword evidence="1" id="KW-0479">Metal-binding</keyword>
<dbReference type="GO" id="GO:0048254">
    <property type="term" value="P:snoRNA localization"/>
    <property type="evidence" value="ECO:0007669"/>
    <property type="project" value="TreeGrafter"/>
</dbReference>
<comment type="similarity">
    <text evidence="5">Belongs to the BCD1 family.</text>
</comment>